<dbReference type="SUPFAM" id="SSF53850">
    <property type="entry name" value="Periplasmic binding protein-like II"/>
    <property type="match status" value="1"/>
</dbReference>
<dbReference type="Proteomes" id="UP000515243">
    <property type="component" value="Chromosome 1"/>
</dbReference>
<protein>
    <submittedName>
        <fullName evidence="4">Extracellular solute-binding protein</fullName>
    </submittedName>
</protein>
<proteinExistence type="inferred from homology"/>
<dbReference type="Pfam" id="PF01547">
    <property type="entry name" value="SBP_bac_1"/>
    <property type="match status" value="1"/>
</dbReference>
<evidence type="ECO:0000313" key="4">
    <source>
        <dbReference type="EMBL" id="QMW91229.1"/>
    </source>
</evidence>
<dbReference type="PANTHER" id="PTHR30061:SF50">
    <property type="entry name" value="MALTOSE_MALTODEXTRIN-BINDING PERIPLASMIC PROTEIN"/>
    <property type="match status" value="1"/>
</dbReference>
<dbReference type="AlphaFoldDB" id="A0AAP9UFH1"/>
<dbReference type="GO" id="GO:0015768">
    <property type="term" value="P:maltose transport"/>
    <property type="evidence" value="ECO:0007669"/>
    <property type="project" value="TreeGrafter"/>
</dbReference>
<dbReference type="GO" id="GO:1901982">
    <property type="term" value="F:maltose binding"/>
    <property type="evidence" value="ECO:0007669"/>
    <property type="project" value="TreeGrafter"/>
</dbReference>
<evidence type="ECO:0000313" key="5">
    <source>
        <dbReference type="Proteomes" id="UP000515243"/>
    </source>
</evidence>
<evidence type="ECO:0000256" key="3">
    <source>
        <dbReference type="ARBA" id="ARBA00022729"/>
    </source>
</evidence>
<dbReference type="GO" id="GO:0042956">
    <property type="term" value="P:maltodextrin transmembrane transport"/>
    <property type="evidence" value="ECO:0007669"/>
    <property type="project" value="TreeGrafter"/>
</dbReference>
<keyword evidence="3" id="KW-0732">Signal</keyword>
<name>A0AAP9UFH1_CLOBU</name>
<reference evidence="4 5" key="1">
    <citation type="submission" date="2019-05" db="EMBL/GenBank/DDBJ databases">
        <authorList>
            <person name="Schori C."/>
            <person name="Ahrens C."/>
        </authorList>
    </citation>
    <scope>NUCLEOTIDE SEQUENCE [LARGE SCALE GENOMIC DNA]</scope>
    <source>
        <strain evidence="4 5">DSM 10702</strain>
    </source>
</reference>
<dbReference type="EMBL" id="CP040626">
    <property type="protein sequence ID" value="QMW91229.1"/>
    <property type="molecule type" value="Genomic_DNA"/>
</dbReference>
<evidence type="ECO:0000256" key="2">
    <source>
        <dbReference type="ARBA" id="ARBA00022448"/>
    </source>
</evidence>
<accession>A0AAP9UFH1</accession>
<sequence>MKLKIKKTLNKIFSKTFIKVSCMKIVVMKKNLKKFISYSILCTLSMSILFGCGKSDNINKEGKRQVEVFLTKAEAIGTFKKFEEKFEEENPDIDVTINCPAQAMTVLKTRLVKNDIPDIITMAGELNYADFIDAGILEDLSSEKEIIDRIQPAYLEVLKSLEFENTDGVFGIPYACNAGGVVYNKDIFNELGLSIPSTWDEFIQLSENIKNQGIVPFSFSLKDSWTAMPAWNAITANTQPIDFFAKRRENKNTFKEVYKPIAEKISQLIQYGHNDNFGIGYNDGNVSFAQGNAAMMIQGNWVIPEILKLNPDANIGMFVLPVNNDIKNNNVVSGVDLLFSIPTEAKNKEDSIKFIKFMTEKESMEAYANEQFAIPALKDMYQEDKTVEDLKPYFENGKVLDFPDHHYPSSMQVADLAQGYLFDNDIDKLLNSLDDRWNRAQR</sequence>
<dbReference type="RefSeq" id="WP_103673235.1">
    <property type="nucleotide sequence ID" value="NZ_CP073277.1"/>
</dbReference>
<comment type="similarity">
    <text evidence="1">Belongs to the bacterial solute-binding protein 1 family.</text>
</comment>
<organism evidence="4 5">
    <name type="scientific">Clostridium butyricum</name>
    <dbReference type="NCBI Taxonomy" id="1492"/>
    <lineage>
        <taxon>Bacteria</taxon>
        <taxon>Bacillati</taxon>
        <taxon>Bacillota</taxon>
        <taxon>Clostridia</taxon>
        <taxon>Eubacteriales</taxon>
        <taxon>Clostridiaceae</taxon>
        <taxon>Clostridium</taxon>
    </lineage>
</organism>
<dbReference type="Gene3D" id="3.40.190.10">
    <property type="entry name" value="Periplasmic binding protein-like II"/>
    <property type="match status" value="2"/>
</dbReference>
<evidence type="ECO:0000256" key="1">
    <source>
        <dbReference type="ARBA" id="ARBA00008520"/>
    </source>
</evidence>
<dbReference type="GO" id="GO:0055052">
    <property type="term" value="C:ATP-binding cassette (ABC) transporter complex, substrate-binding subunit-containing"/>
    <property type="evidence" value="ECO:0007669"/>
    <property type="project" value="TreeGrafter"/>
</dbReference>
<dbReference type="InterPro" id="IPR006059">
    <property type="entry name" value="SBP"/>
</dbReference>
<keyword evidence="2" id="KW-0813">Transport</keyword>
<gene>
    <name evidence="4" type="ORF">FF104_09730</name>
</gene>
<dbReference type="PANTHER" id="PTHR30061">
    <property type="entry name" value="MALTOSE-BINDING PERIPLASMIC PROTEIN"/>
    <property type="match status" value="1"/>
</dbReference>